<feature type="signal peptide" evidence="14">
    <location>
        <begin position="1"/>
        <end position="21"/>
    </location>
</feature>
<dbReference type="Gene3D" id="2.40.170.20">
    <property type="entry name" value="TonB-dependent receptor, beta-barrel domain"/>
    <property type="match status" value="2"/>
</dbReference>
<keyword evidence="5 11" id="KW-0812">Transmembrane</keyword>
<evidence type="ECO:0000313" key="18">
    <source>
        <dbReference type="Proteomes" id="UP000558192"/>
    </source>
</evidence>
<keyword evidence="18" id="KW-1185">Reference proteome</keyword>
<evidence type="ECO:0000256" key="10">
    <source>
        <dbReference type="ARBA" id="ARBA00023237"/>
    </source>
</evidence>
<feature type="chain" id="PRO_5030793831" evidence="14">
    <location>
        <begin position="22"/>
        <end position="935"/>
    </location>
</feature>
<protein>
    <submittedName>
        <fullName evidence="17">Outer membrane receptor protein involved in Fe transport</fullName>
    </submittedName>
</protein>
<evidence type="ECO:0000256" key="13">
    <source>
        <dbReference type="SAM" id="MobiDB-lite"/>
    </source>
</evidence>
<evidence type="ECO:0000259" key="16">
    <source>
        <dbReference type="Pfam" id="PF07715"/>
    </source>
</evidence>
<dbReference type="InterPro" id="IPR039426">
    <property type="entry name" value="TonB-dep_rcpt-like"/>
</dbReference>
<feature type="domain" description="TonB-dependent receptor-like beta-barrel" evidence="15">
    <location>
        <begin position="529"/>
        <end position="882"/>
    </location>
</feature>
<keyword evidence="9 11" id="KW-0472">Membrane</keyword>
<dbReference type="SUPFAM" id="SSF56935">
    <property type="entry name" value="Porins"/>
    <property type="match status" value="1"/>
</dbReference>
<evidence type="ECO:0000256" key="2">
    <source>
        <dbReference type="ARBA" id="ARBA00022448"/>
    </source>
</evidence>
<evidence type="ECO:0000256" key="11">
    <source>
        <dbReference type="PROSITE-ProRule" id="PRU01360"/>
    </source>
</evidence>
<evidence type="ECO:0000256" key="5">
    <source>
        <dbReference type="ARBA" id="ARBA00022692"/>
    </source>
</evidence>
<keyword evidence="17" id="KW-0675">Receptor</keyword>
<evidence type="ECO:0000256" key="6">
    <source>
        <dbReference type="ARBA" id="ARBA00023004"/>
    </source>
</evidence>
<name>A0A7X5Y575_9SPHN</name>
<dbReference type="InterPro" id="IPR036942">
    <property type="entry name" value="Beta-barrel_TonB_sf"/>
</dbReference>
<keyword evidence="7" id="KW-0406">Ion transport</keyword>
<dbReference type="RefSeq" id="WP_168067711.1">
    <property type="nucleotide sequence ID" value="NZ_JAATJC010000001.1"/>
</dbReference>
<comment type="subcellular location">
    <subcellularLocation>
        <location evidence="1 11">Cell outer membrane</location>
        <topology evidence="1 11">Multi-pass membrane protein</topology>
    </subcellularLocation>
</comment>
<keyword evidence="2 11" id="KW-0813">Transport</keyword>
<keyword evidence="10 11" id="KW-0998">Cell outer membrane</keyword>
<organism evidence="17 18">
    <name type="scientific">Sphingomonas kaistensis</name>
    <dbReference type="NCBI Taxonomy" id="298708"/>
    <lineage>
        <taxon>Bacteria</taxon>
        <taxon>Pseudomonadati</taxon>
        <taxon>Pseudomonadota</taxon>
        <taxon>Alphaproteobacteria</taxon>
        <taxon>Sphingomonadales</taxon>
        <taxon>Sphingomonadaceae</taxon>
        <taxon>Sphingomonas</taxon>
    </lineage>
</organism>
<evidence type="ECO:0000256" key="8">
    <source>
        <dbReference type="ARBA" id="ARBA00023077"/>
    </source>
</evidence>
<evidence type="ECO:0000256" key="3">
    <source>
        <dbReference type="ARBA" id="ARBA00022452"/>
    </source>
</evidence>
<sequence>MRKSIWLLSAGLFAITTPAFAQSTDTDQSGAQPTDGATAEAGAVDNSAQAQQSGDAGDIVVTATRRNEALSDVPLAVSAVTAESLENSGASDLRQLQQLSPSLQVSSTSSEAGAGVARIRGIGTVGDNPGLESSVATFIDGVYRSRTGVGLTELGQIDRVEVLRGPQGTLFGRNASAGIISVITAKPRFQFGVNGQLDVGNYDSRRVELGVTGPISSSLAARVDGVYMKRDGFIVNSITGEDVNDRDRYLLRGQLLFQPSDATSIRLIGDFADRDEACCAAPYLPASDATTAGRAASTAKPLLQALGAVINDDPYARRATWTPGFGFQSDVRDWGASGEVVHDFGAAELTSITAYRYNKWTRGTDADYNNLDILHRAADGNSYNQFKTFTQELRLQGEAFGGRLDWLVGGYYANEKLKVSDNLSFGSDYERFANCLLINNALPQALAPSPIVGSSCINTAVVGGAVTQLVGQRAALLAAGVPTTDPRIIALSTNISLLGAITANPARPGFGSIAAALGIPTATLNNVGLLDVYNQKANNLALFTHNIFDVTDRLKLTLGLRYTRETKTLDASFSDNNVICRALLGSPLAALQQLPCFNPSVPNGSFNPTESERKESEFSGTAVVSYKPTDSLLAYASYSRGYKAGGFNLDRAGLARQNNNGPVLASATLASLQFAPEINNAYEIGGKFNGRGIDVNVAAFLQKFEDFQLNTFDGTRFIVENINACKTDLGGADRDNSPTTGACTGDTKPGVSSRGVEVEVFARPATDVAVNLGGTVVNTRYANNLIGSGGRPLTNALFQLPGRRLSNSSSFVGTGSISFNPRITDGGVRALFYVDARHQSAFNTGSDLDLEKVQPSYTVVNGRIGIQGPDRRWAVELWAQNIFNEEYLQVAFDAFAQGSGTERGVRQGFYARSNQLFGAFLAEPRTYGLTLRTRL</sequence>
<feature type="domain" description="TonB-dependent receptor plug" evidence="16">
    <location>
        <begin position="70"/>
        <end position="179"/>
    </location>
</feature>
<comment type="caution">
    <text evidence="17">The sequence shown here is derived from an EMBL/GenBank/DDBJ whole genome shotgun (WGS) entry which is preliminary data.</text>
</comment>
<evidence type="ECO:0000256" key="12">
    <source>
        <dbReference type="RuleBase" id="RU003357"/>
    </source>
</evidence>
<evidence type="ECO:0000256" key="14">
    <source>
        <dbReference type="SAM" id="SignalP"/>
    </source>
</evidence>
<dbReference type="PROSITE" id="PS52016">
    <property type="entry name" value="TONB_DEPENDENT_REC_3"/>
    <property type="match status" value="1"/>
</dbReference>
<evidence type="ECO:0000256" key="4">
    <source>
        <dbReference type="ARBA" id="ARBA00022496"/>
    </source>
</evidence>
<gene>
    <name evidence="17" type="ORF">GGQ97_000746</name>
</gene>
<keyword evidence="3 11" id="KW-1134">Transmembrane beta strand</keyword>
<dbReference type="Proteomes" id="UP000558192">
    <property type="component" value="Unassembled WGS sequence"/>
</dbReference>
<keyword evidence="8 12" id="KW-0798">TonB box</keyword>
<evidence type="ECO:0000313" key="17">
    <source>
        <dbReference type="EMBL" id="NJC04953.1"/>
    </source>
</evidence>
<keyword evidence="4" id="KW-0410">Iron transport</keyword>
<dbReference type="GO" id="GO:0006826">
    <property type="term" value="P:iron ion transport"/>
    <property type="evidence" value="ECO:0007669"/>
    <property type="project" value="UniProtKB-KW"/>
</dbReference>
<keyword evidence="6" id="KW-0408">Iron</keyword>
<proteinExistence type="inferred from homology"/>
<dbReference type="PANTHER" id="PTHR32552:SF81">
    <property type="entry name" value="TONB-DEPENDENT OUTER MEMBRANE RECEPTOR"/>
    <property type="match status" value="1"/>
</dbReference>
<dbReference type="Pfam" id="PF00593">
    <property type="entry name" value="TonB_dep_Rec_b-barrel"/>
    <property type="match status" value="1"/>
</dbReference>
<dbReference type="InterPro" id="IPR000531">
    <property type="entry name" value="Beta-barrel_TonB"/>
</dbReference>
<comment type="similarity">
    <text evidence="11 12">Belongs to the TonB-dependent receptor family.</text>
</comment>
<dbReference type="EMBL" id="JAATJC010000001">
    <property type="protein sequence ID" value="NJC04953.1"/>
    <property type="molecule type" value="Genomic_DNA"/>
</dbReference>
<evidence type="ECO:0000256" key="9">
    <source>
        <dbReference type="ARBA" id="ARBA00023136"/>
    </source>
</evidence>
<evidence type="ECO:0000256" key="1">
    <source>
        <dbReference type="ARBA" id="ARBA00004571"/>
    </source>
</evidence>
<dbReference type="GO" id="GO:0009279">
    <property type="term" value="C:cell outer membrane"/>
    <property type="evidence" value="ECO:0007669"/>
    <property type="project" value="UniProtKB-SubCell"/>
</dbReference>
<dbReference type="PANTHER" id="PTHR32552">
    <property type="entry name" value="FERRICHROME IRON RECEPTOR-RELATED"/>
    <property type="match status" value="1"/>
</dbReference>
<accession>A0A7X5Y575</accession>
<feature type="compositionally biased region" description="Polar residues" evidence="13">
    <location>
        <begin position="23"/>
        <end position="32"/>
    </location>
</feature>
<evidence type="ECO:0000259" key="15">
    <source>
        <dbReference type="Pfam" id="PF00593"/>
    </source>
</evidence>
<dbReference type="Pfam" id="PF07715">
    <property type="entry name" value="Plug"/>
    <property type="match status" value="1"/>
</dbReference>
<feature type="region of interest" description="Disordered" evidence="13">
    <location>
        <begin position="23"/>
        <end position="56"/>
    </location>
</feature>
<dbReference type="InterPro" id="IPR012910">
    <property type="entry name" value="Plug_dom"/>
</dbReference>
<evidence type="ECO:0000256" key="7">
    <source>
        <dbReference type="ARBA" id="ARBA00023065"/>
    </source>
</evidence>
<dbReference type="AlphaFoldDB" id="A0A7X5Y575"/>
<keyword evidence="14" id="KW-0732">Signal</keyword>
<reference evidence="17 18" key="1">
    <citation type="submission" date="2020-03" db="EMBL/GenBank/DDBJ databases">
        <title>Genomic Encyclopedia of Type Strains, Phase IV (KMG-IV): sequencing the most valuable type-strain genomes for metagenomic binning, comparative biology and taxonomic classification.</title>
        <authorList>
            <person name="Goeker M."/>
        </authorList>
    </citation>
    <scope>NUCLEOTIDE SEQUENCE [LARGE SCALE GENOMIC DNA]</scope>
    <source>
        <strain evidence="17 18">DSM 16846</strain>
    </source>
</reference>